<dbReference type="EMBL" id="CM026425">
    <property type="protein sequence ID" value="KAG0575557.1"/>
    <property type="molecule type" value="Genomic_DNA"/>
</dbReference>
<dbReference type="InterPro" id="IPR001623">
    <property type="entry name" value="DnaJ_domain"/>
</dbReference>
<dbReference type="CDD" id="cd06257">
    <property type="entry name" value="DnaJ"/>
    <property type="match status" value="1"/>
</dbReference>
<dbReference type="PRINTS" id="PR00625">
    <property type="entry name" value="JDOMAIN"/>
</dbReference>
<keyword evidence="4" id="KW-1185">Reference proteome</keyword>
<gene>
    <name evidence="3" type="ORF">KC19_5G012100</name>
</gene>
<evidence type="ECO:0000259" key="2">
    <source>
        <dbReference type="PROSITE" id="PS50076"/>
    </source>
</evidence>
<name>A0A8T0HXP5_CERPU</name>
<dbReference type="InterPro" id="IPR036869">
    <property type="entry name" value="J_dom_sf"/>
</dbReference>
<dbReference type="EMBL" id="CM026425">
    <property type="protein sequence ID" value="KAG0575550.1"/>
    <property type="molecule type" value="Genomic_DNA"/>
</dbReference>
<keyword evidence="1" id="KW-0812">Transmembrane</keyword>
<dbReference type="PANTHER" id="PTHR45283:SF1">
    <property type="entry name" value="NAD(P)H-QUINONE OXIDOREDUCTASE SUBUNIT T, CHLOROPLASTIC"/>
    <property type="match status" value="1"/>
</dbReference>
<dbReference type="SUPFAM" id="SSF46565">
    <property type="entry name" value="Chaperone J-domain"/>
    <property type="match status" value="1"/>
</dbReference>
<dbReference type="Gene3D" id="1.10.287.110">
    <property type="entry name" value="DnaJ domain"/>
    <property type="match status" value="1"/>
</dbReference>
<dbReference type="PROSITE" id="PS00636">
    <property type="entry name" value="DNAJ_1"/>
    <property type="match status" value="1"/>
</dbReference>
<feature type="transmembrane region" description="Helical" evidence="1">
    <location>
        <begin position="149"/>
        <end position="171"/>
    </location>
</feature>
<reference evidence="3" key="1">
    <citation type="submission" date="2020-06" db="EMBL/GenBank/DDBJ databases">
        <title>WGS assembly of Ceratodon purpureus strain R40.</title>
        <authorList>
            <person name="Carey S.B."/>
            <person name="Jenkins J."/>
            <person name="Shu S."/>
            <person name="Lovell J.T."/>
            <person name="Sreedasyam A."/>
            <person name="Maumus F."/>
            <person name="Tiley G.P."/>
            <person name="Fernandez-Pozo N."/>
            <person name="Barry K."/>
            <person name="Chen C."/>
            <person name="Wang M."/>
            <person name="Lipzen A."/>
            <person name="Daum C."/>
            <person name="Saski C.A."/>
            <person name="Payton A.C."/>
            <person name="Mcbreen J.C."/>
            <person name="Conrad R.E."/>
            <person name="Kollar L.M."/>
            <person name="Olsson S."/>
            <person name="Huttunen S."/>
            <person name="Landis J.B."/>
            <person name="Wickett N.J."/>
            <person name="Johnson M.G."/>
            <person name="Rensing S.A."/>
            <person name="Grimwood J."/>
            <person name="Schmutz J."/>
            <person name="Mcdaniel S.F."/>
        </authorList>
    </citation>
    <scope>NUCLEOTIDE SEQUENCE</scope>
    <source>
        <strain evidence="3">R40</strain>
    </source>
</reference>
<accession>A0A8T0HXP5</accession>
<dbReference type="Pfam" id="PF00226">
    <property type="entry name" value="DnaJ"/>
    <property type="match status" value="1"/>
</dbReference>
<proteinExistence type="predicted"/>
<dbReference type="SMART" id="SM00271">
    <property type="entry name" value="DnaJ"/>
    <property type="match status" value="1"/>
</dbReference>
<protein>
    <recommendedName>
        <fullName evidence="2">J domain-containing protein</fullName>
    </recommendedName>
</protein>
<dbReference type="InterPro" id="IPR018253">
    <property type="entry name" value="DnaJ_domain_CS"/>
</dbReference>
<organism evidence="3 4">
    <name type="scientific">Ceratodon purpureus</name>
    <name type="common">Fire moss</name>
    <name type="synonym">Dicranum purpureum</name>
    <dbReference type="NCBI Taxonomy" id="3225"/>
    <lineage>
        <taxon>Eukaryota</taxon>
        <taxon>Viridiplantae</taxon>
        <taxon>Streptophyta</taxon>
        <taxon>Embryophyta</taxon>
        <taxon>Bryophyta</taxon>
        <taxon>Bryophytina</taxon>
        <taxon>Bryopsida</taxon>
        <taxon>Dicranidae</taxon>
        <taxon>Pseudoditrichales</taxon>
        <taxon>Ditrichaceae</taxon>
        <taxon>Ceratodon</taxon>
    </lineage>
</organism>
<dbReference type="PANTHER" id="PTHR45283">
    <property type="entry name" value="NAD(P)H-QUINONE OXIDOREDUCTASE SUBUNIT T, CHLOROPLASTIC"/>
    <property type="match status" value="1"/>
</dbReference>
<keyword evidence="1" id="KW-0472">Membrane</keyword>
<evidence type="ECO:0000256" key="1">
    <source>
        <dbReference type="SAM" id="Phobius"/>
    </source>
</evidence>
<dbReference type="InterPro" id="IPR044618">
    <property type="entry name" value="NdhT-like"/>
</dbReference>
<feature type="domain" description="J" evidence="2">
    <location>
        <begin position="32"/>
        <end position="98"/>
    </location>
</feature>
<evidence type="ECO:0000313" key="4">
    <source>
        <dbReference type="Proteomes" id="UP000822688"/>
    </source>
</evidence>
<evidence type="ECO:0000313" key="3">
    <source>
        <dbReference type="EMBL" id="KAG0575557.1"/>
    </source>
</evidence>
<keyword evidence="1" id="KW-1133">Transmembrane helix</keyword>
<dbReference type="EMBL" id="CM026425">
    <property type="protein sequence ID" value="KAG0575553.1"/>
    <property type="molecule type" value="Genomic_DNA"/>
</dbReference>
<dbReference type="PROSITE" id="PS50076">
    <property type="entry name" value="DNAJ_2"/>
    <property type="match status" value="1"/>
</dbReference>
<dbReference type="Proteomes" id="UP000822688">
    <property type="component" value="Chromosome 5"/>
</dbReference>
<sequence>MGILRNPRRGAEAPRIMRAFSTRHLIAITDVMLCRYLGVSSNAELEEIKSAYRRLSKLYHPDSTQLPLEIAAQKFMRLKDAYDTLSNQELRNLYDNRLERKVVSNTEGSMYGYPISSQQGYDSRKKRPERMDVDTLGGRNMPLSGQAMTALAFDLFVLCFCIGVIIFVAFFKNAPST</sequence>
<comment type="caution">
    <text evidence="3">The sequence shown here is derived from an EMBL/GenBank/DDBJ whole genome shotgun (WGS) entry which is preliminary data.</text>
</comment>
<dbReference type="AlphaFoldDB" id="A0A8T0HXP5"/>